<dbReference type="InterPro" id="IPR006115">
    <property type="entry name" value="6PGDH_NADP-bd"/>
</dbReference>
<dbReference type="PANTHER" id="PTHR43060">
    <property type="entry name" value="3-HYDROXYISOBUTYRATE DEHYDROGENASE-LIKE 1, MITOCHONDRIAL-RELATED"/>
    <property type="match status" value="1"/>
</dbReference>
<organism evidence="6">
    <name type="scientific">marine metagenome</name>
    <dbReference type="NCBI Taxonomy" id="408172"/>
    <lineage>
        <taxon>unclassified sequences</taxon>
        <taxon>metagenomes</taxon>
        <taxon>ecological metagenomes</taxon>
    </lineage>
</organism>
<name>A0A382J3W9_9ZZZZ</name>
<evidence type="ECO:0000256" key="3">
    <source>
        <dbReference type="ARBA" id="ARBA00023027"/>
    </source>
</evidence>
<evidence type="ECO:0000256" key="2">
    <source>
        <dbReference type="ARBA" id="ARBA00023002"/>
    </source>
</evidence>
<reference evidence="6" key="1">
    <citation type="submission" date="2018-05" db="EMBL/GenBank/DDBJ databases">
        <authorList>
            <person name="Lanie J.A."/>
            <person name="Ng W.-L."/>
            <person name="Kazmierczak K.M."/>
            <person name="Andrzejewski T.M."/>
            <person name="Davidsen T.M."/>
            <person name="Wayne K.J."/>
            <person name="Tettelin H."/>
            <person name="Glass J.I."/>
            <person name="Rusch D."/>
            <person name="Podicherti R."/>
            <person name="Tsui H.-C.T."/>
            <person name="Winkler M.E."/>
        </authorList>
    </citation>
    <scope>NUCLEOTIDE SEQUENCE</scope>
</reference>
<feature type="domain" description="6-phosphogluconate dehydrogenase NADP-binding" evidence="4">
    <location>
        <begin position="7"/>
        <end position="167"/>
    </location>
</feature>
<dbReference type="Pfam" id="PF03446">
    <property type="entry name" value="NAD_binding_2"/>
    <property type="match status" value="1"/>
</dbReference>
<evidence type="ECO:0008006" key="7">
    <source>
        <dbReference type="Google" id="ProtNLM"/>
    </source>
</evidence>
<sequence length="296" mass="32448">MNKIRNVTFIGLGTMGYPMAGHLSKSSLINLRVFNRTIEKALKWNEEFEGEVITSLEEAVSDADVVITCTGRDEDMMEIVFADDGLYPHLKEGAIFIDHTTTSFKLAKHLNESLQEKSVEFIDAPVSGGEAGAVNGILSVMAGGDQAVLEASESLIRTYSKNITYMGQSGSGQLAKMVNQICIAGLLQGLSEGLLFAESENIDMKSLLSAISGGAAQSWQMDNRAQTMHQREFDFGFAIKWMVKDLGYCIDQAKSNNSDLGFTKEVYDRYVSLMDKGHAYSDTSALMLFNALNNQT</sequence>
<dbReference type="PANTHER" id="PTHR43060:SF15">
    <property type="entry name" value="3-HYDROXYISOBUTYRATE DEHYDROGENASE-LIKE 1, MITOCHONDRIAL-RELATED"/>
    <property type="match status" value="1"/>
</dbReference>
<keyword evidence="2" id="KW-0560">Oxidoreductase</keyword>
<dbReference type="AlphaFoldDB" id="A0A382J3W9"/>
<dbReference type="SUPFAM" id="SSF48179">
    <property type="entry name" value="6-phosphogluconate dehydrogenase C-terminal domain-like"/>
    <property type="match status" value="1"/>
</dbReference>
<keyword evidence="3" id="KW-0520">NAD</keyword>
<dbReference type="Gene3D" id="3.40.50.720">
    <property type="entry name" value="NAD(P)-binding Rossmann-like Domain"/>
    <property type="match status" value="1"/>
</dbReference>
<evidence type="ECO:0000259" key="5">
    <source>
        <dbReference type="Pfam" id="PF14833"/>
    </source>
</evidence>
<evidence type="ECO:0000256" key="1">
    <source>
        <dbReference type="ARBA" id="ARBA00009080"/>
    </source>
</evidence>
<protein>
    <recommendedName>
        <fullName evidence="7">6-phosphogluconate dehydrogenase NADP-binding domain-containing protein</fullName>
    </recommendedName>
</protein>
<dbReference type="GO" id="GO:0051287">
    <property type="term" value="F:NAD binding"/>
    <property type="evidence" value="ECO:0007669"/>
    <property type="project" value="InterPro"/>
</dbReference>
<dbReference type="SUPFAM" id="SSF51735">
    <property type="entry name" value="NAD(P)-binding Rossmann-fold domains"/>
    <property type="match status" value="1"/>
</dbReference>
<dbReference type="InterPro" id="IPR008927">
    <property type="entry name" value="6-PGluconate_DH-like_C_sf"/>
</dbReference>
<gene>
    <name evidence="6" type="ORF">METZ01_LOCUS258375</name>
</gene>
<dbReference type="GO" id="GO:0016491">
    <property type="term" value="F:oxidoreductase activity"/>
    <property type="evidence" value="ECO:0007669"/>
    <property type="project" value="UniProtKB-KW"/>
</dbReference>
<dbReference type="InterPro" id="IPR029154">
    <property type="entry name" value="HIBADH-like_NADP-bd"/>
</dbReference>
<dbReference type="EMBL" id="UINC01070966">
    <property type="protein sequence ID" value="SVC05521.1"/>
    <property type="molecule type" value="Genomic_DNA"/>
</dbReference>
<dbReference type="InterPro" id="IPR002204">
    <property type="entry name" value="3-OH-isobutyrate_DH-rel_CS"/>
</dbReference>
<dbReference type="Pfam" id="PF14833">
    <property type="entry name" value="NAD_binding_11"/>
    <property type="match status" value="1"/>
</dbReference>
<proteinExistence type="inferred from homology"/>
<dbReference type="InterPro" id="IPR015815">
    <property type="entry name" value="HIBADH-related"/>
</dbReference>
<comment type="similarity">
    <text evidence="1">Belongs to the HIBADH-related family.</text>
</comment>
<dbReference type="GO" id="GO:0050661">
    <property type="term" value="F:NADP binding"/>
    <property type="evidence" value="ECO:0007669"/>
    <property type="project" value="InterPro"/>
</dbReference>
<evidence type="ECO:0000259" key="4">
    <source>
        <dbReference type="Pfam" id="PF03446"/>
    </source>
</evidence>
<dbReference type="PROSITE" id="PS00895">
    <property type="entry name" value="3_HYDROXYISOBUT_DH"/>
    <property type="match status" value="1"/>
</dbReference>
<evidence type="ECO:0000313" key="6">
    <source>
        <dbReference type="EMBL" id="SVC05521.1"/>
    </source>
</evidence>
<feature type="domain" description="3-hydroxyisobutyrate dehydrogenase-like NAD-binding" evidence="5">
    <location>
        <begin position="170"/>
        <end position="287"/>
    </location>
</feature>
<dbReference type="PIRSF" id="PIRSF000103">
    <property type="entry name" value="HIBADH"/>
    <property type="match status" value="1"/>
</dbReference>
<dbReference type="Gene3D" id="1.10.1040.10">
    <property type="entry name" value="N-(1-d-carboxylethyl)-l-norvaline Dehydrogenase, domain 2"/>
    <property type="match status" value="1"/>
</dbReference>
<dbReference type="InterPro" id="IPR036291">
    <property type="entry name" value="NAD(P)-bd_dom_sf"/>
</dbReference>
<dbReference type="InterPro" id="IPR013328">
    <property type="entry name" value="6PGD_dom2"/>
</dbReference>
<accession>A0A382J3W9</accession>